<dbReference type="Gene3D" id="3.20.170.20">
    <property type="entry name" value="Protein of unknown function DUF952"/>
    <property type="match status" value="1"/>
</dbReference>
<dbReference type="PANTHER" id="PTHR33387:SF3">
    <property type="entry name" value="DUF985 DOMAIN-CONTAINING PROTEIN"/>
    <property type="match status" value="1"/>
</dbReference>
<dbReference type="InterPro" id="IPR009327">
    <property type="entry name" value="Cupin_DUF985"/>
</dbReference>
<organism evidence="2 3">
    <name type="scientific">Allosaccharopolyspora coralli</name>
    <dbReference type="NCBI Taxonomy" id="2665642"/>
    <lineage>
        <taxon>Bacteria</taxon>
        <taxon>Bacillati</taxon>
        <taxon>Actinomycetota</taxon>
        <taxon>Actinomycetes</taxon>
        <taxon>Pseudonocardiales</taxon>
        <taxon>Pseudonocardiaceae</taxon>
        <taxon>Allosaccharopolyspora</taxon>
    </lineage>
</organism>
<reference evidence="3" key="1">
    <citation type="submission" date="2019-11" db="EMBL/GenBank/DDBJ databases">
        <title>The complete genome sequence of Saccharopolyspora sp. E2A.</title>
        <authorList>
            <person name="Zhang G."/>
        </authorList>
    </citation>
    <scope>NUCLEOTIDE SEQUENCE [LARGE SCALE GENOMIC DNA]</scope>
    <source>
        <strain evidence="3">E2A</strain>
    </source>
</reference>
<dbReference type="Proteomes" id="UP000371041">
    <property type="component" value="Chromosome"/>
</dbReference>
<dbReference type="Gene3D" id="2.60.120.10">
    <property type="entry name" value="Jelly Rolls"/>
    <property type="match status" value="1"/>
</dbReference>
<dbReference type="Pfam" id="PF06108">
    <property type="entry name" value="DUF952"/>
    <property type="match status" value="1"/>
</dbReference>
<dbReference type="InterPro" id="IPR011051">
    <property type="entry name" value="RmlC_Cupin_sf"/>
</dbReference>
<gene>
    <name evidence="2" type="ORF">GIY23_08515</name>
</gene>
<name>A0A5Q3Q4L7_9PSEU</name>
<dbReference type="InterPro" id="IPR009297">
    <property type="entry name" value="DUF952"/>
</dbReference>
<proteinExistence type="predicted"/>
<dbReference type="SUPFAM" id="SSF56399">
    <property type="entry name" value="ADP-ribosylation"/>
    <property type="match status" value="1"/>
</dbReference>
<protein>
    <submittedName>
        <fullName evidence="2">DUF952 domain-containing protein</fullName>
    </submittedName>
</protein>
<keyword evidence="3" id="KW-1185">Reference proteome</keyword>
<dbReference type="KEGG" id="sace:GIY23_08515"/>
<dbReference type="InterPro" id="IPR039935">
    <property type="entry name" value="YML079W-like"/>
</dbReference>
<sequence>MVTRSSVLHLLPLSAYRDDPTAPIAPESLSTEGFVHCSPDAATALAVADALYRDSAEPMVALELDCAALPADLRWEAAAPAPPAGVSSDVLFPHLYAAIDRSAIIEVHHARRSPDGRYLELLPRRGRAEELDLLPHPEGGWYRRFWASSATVERSDGAQRPAATAIHYALDAGEVSRWHTVASEELWFWHAGEVELTLGGTGDQPGTPETVVLGPDADIQLTVPAGTWQRASASVEALVSCVVSPGFDFADFRVA</sequence>
<dbReference type="Pfam" id="PF06172">
    <property type="entry name" value="Cupin_5"/>
    <property type="match status" value="1"/>
</dbReference>
<dbReference type="InterPro" id="IPR014710">
    <property type="entry name" value="RmlC-like_jellyroll"/>
</dbReference>
<dbReference type="CDD" id="cd06121">
    <property type="entry name" value="cupin_YML079wp"/>
    <property type="match status" value="1"/>
</dbReference>
<dbReference type="AlphaFoldDB" id="A0A5Q3Q4L7"/>
<dbReference type="SUPFAM" id="SSF51182">
    <property type="entry name" value="RmlC-like cupins"/>
    <property type="match status" value="1"/>
</dbReference>
<feature type="domain" description="DUF985" evidence="1">
    <location>
        <begin position="129"/>
        <end position="254"/>
    </location>
</feature>
<accession>A0A5Q3Q4L7</accession>
<evidence type="ECO:0000313" key="3">
    <source>
        <dbReference type="Proteomes" id="UP000371041"/>
    </source>
</evidence>
<evidence type="ECO:0000259" key="1">
    <source>
        <dbReference type="Pfam" id="PF06172"/>
    </source>
</evidence>
<dbReference type="EMBL" id="CP045929">
    <property type="protein sequence ID" value="QGK69561.1"/>
    <property type="molecule type" value="Genomic_DNA"/>
</dbReference>
<dbReference type="PANTHER" id="PTHR33387">
    <property type="entry name" value="RMLC-LIKE JELLY ROLL FOLD PROTEIN"/>
    <property type="match status" value="1"/>
</dbReference>
<evidence type="ECO:0000313" key="2">
    <source>
        <dbReference type="EMBL" id="QGK69561.1"/>
    </source>
</evidence>